<dbReference type="KEGG" id="dov:DSCO28_46310"/>
<keyword evidence="3 5" id="KW-1133">Transmembrane helix</keyword>
<dbReference type="InterPro" id="IPR044880">
    <property type="entry name" value="NCX_ion-bd_dom_sf"/>
</dbReference>
<dbReference type="AlphaFoldDB" id="A0A5K7ZUY7"/>
<feature type="transmembrane region" description="Helical" evidence="5">
    <location>
        <begin position="105"/>
        <end position="123"/>
    </location>
</feature>
<evidence type="ECO:0000259" key="6">
    <source>
        <dbReference type="Pfam" id="PF01699"/>
    </source>
</evidence>
<dbReference type="GO" id="GO:0006874">
    <property type="term" value="P:intracellular calcium ion homeostasis"/>
    <property type="evidence" value="ECO:0007669"/>
    <property type="project" value="TreeGrafter"/>
</dbReference>
<name>A0A5K7ZUY7_9BACT</name>
<accession>A0A5K7ZUY7</accession>
<organism evidence="7 8">
    <name type="scientific">Desulfosarcina ovata subsp. sediminis</name>
    <dbReference type="NCBI Taxonomy" id="885957"/>
    <lineage>
        <taxon>Bacteria</taxon>
        <taxon>Pseudomonadati</taxon>
        <taxon>Thermodesulfobacteriota</taxon>
        <taxon>Desulfobacteria</taxon>
        <taxon>Desulfobacterales</taxon>
        <taxon>Desulfosarcinaceae</taxon>
        <taxon>Desulfosarcina</taxon>
    </lineage>
</organism>
<evidence type="ECO:0000256" key="5">
    <source>
        <dbReference type="SAM" id="Phobius"/>
    </source>
</evidence>
<dbReference type="Pfam" id="PF01699">
    <property type="entry name" value="Na_Ca_ex"/>
    <property type="match status" value="2"/>
</dbReference>
<dbReference type="GO" id="GO:0005262">
    <property type="term" value="F:calcium channel activity"/>
    <property type="evidence" value="ECO:0007669"/>
    <property type="project" value="TreeGrafter"/>
</dbReference>
<gene>
    <name evidence="7" type="ORF">DSCO28_46310</name>
</gene>
<dbReference type="GO" id="GO:0005886">
    <property type="term" value="C:plasma membrane"/>
    <property type="evidence" value="ECO:0007669"/>
    <property type="project" value="TreeGrafter"/>
</dbReference>
<sequence>MLIHYILLVVGFVLLYYGAEWLVKGSSNFARSLGVTPLVIGLTVVAFGTSAPELVVSLVASIQNKSMIAVGNVVGSNICNIALVLGLAAFLMPITSNQSVVRRDIPLMLAISLFLLLISWNSTISRFEGVILFSGVILYTIYNYMISKKESALLAEGCFSDAEAELEDIGFIESRTKQITLIIVGIAGVVIGAQVLIDSAVIVMRQFGVGEKFIGLTIVAFGTSLPELATSVVAALRKEMDISIGNLIGSNVFNILSVIGAASMVRPIPIPGGFFESGLIIDYCMMLGVSILTWVMMRKSFTVSRTGGFILLCSYIGYLAYLIPNA</sequence>
<proteinExistence type="predicted"/>
<feature type="transmembrane region" description="Helical" evidence="5">
    <location>
        <begin position="307"/>
        <end position="324"/>
    </location>
</feature>
<feature type="transmembrane region" description="Helical" evidence="5">
    <location>
        <begin position="248"/>
        <end position="268"/>
    </location>
</feature>
<feature type="transmembrane region" description="Helical" evidence="5">
    <location>
        <begin position="213"/>
        <end position="236"/>
    </location>
</feature>
<feature type="transmembrane region" description="Helical" evidence="5">
    <location>
        <begin position="181"/>
        <end position="207"/>
    </location>
</feature>
<evidence type="ECO:0000256" key="2">
    <source>
        <dbReference type="ARBA" id="ARBA00022692"/>
    </source>
</evidence>
<dbReference type="PANTHER" id="PTHR10846">
    <property type="entry name" value="SODIUM/POTASSIUM/CALCIUM EXCHANGER"/>
    <property type="match status" value="1"/>
</dbReference>
<dbReference type="Gene3D" id="1.20.1420.30">
    <property type="entry name" value="NCX, central ion-binding region"/>
    <property type="match status" value="1"/>
</dbReference>
<dbReference type="GO" id="GO:0008273">
    <property type="term" value="F:calcium, potassium:sodium antiporter activity"/>
    <property type="evidence" value="ECO:0007669"/>
    <property type="project" value="TreeGrafter"/>
</dbReference>
<comment type="subcellular location">
    <subcellularLocation>
        <location evidence="1">Membrane</location>
        <topology evidence="1">Multi-pass membrane protein</topology>
    </subcellularLocation>
</comment>
<evidence type="ECO:0000313" key="8">
    <source>
        <dbReference type="Proteomes" id="UP000425960"/>
    </source>
</evidence>
<feature type="transmembrane region" description="Helical" evidence="5">
    <location>
        <begin position="68"/>
        <end position="93"/>
    </location>
</feature>
<feature type="transmembrane region" description="Helical" evidence="5">
    <location>
        <begin position="274"/>
        <end position="295"/>
    </location>
</feature>
<evidence type="ECO:0000256" key="3">
    <source>
        <dbReference type="ARBA" id="ARBA00022989"/>
    </source>
</evidence>
<feature type="transmembrane region" description="Helical" evidence="5">
    <location>
        <begin position="6"/>
        <end position="23"/>
    </location>
</feature>
<protein>
    <submittedName>
        <fullName evidence="7">Sodium:calcium antiporter</fullName>
    </submittedName>
</protein>
<feature type="domain" description="Sodium/calcium exchanger membrane region" evidence="6">
    <location>
        <begin position="5"/>
        <end position="144"/>
    </location>
</feature>
<reference evidence="7 8" key="1">
    <citation type="submission" date="2019-11" db="EMBL/GenBank/DDBJ databases">
        <title>Comparative genomics of hydrocarbon-degrading Desulfosarcina strains.</title>
        <authorList>
            <person name="Watanabe M."/>
            <person name="Kojima H."/>
            <person name="Fukui M."/>
        </authorList>
    </citation>
    <scope>NUCLEOTIDE SEQUENCE [LARGE SCALE GENOMIC DNA]</scope>
    <source>
        <strain evidence="7 8">28bB2T</strain>
    </source>
</reference>
<dbReference type="Proteomes" id="UP000425960">
    <property type="component" value="Chromosome"/>
</dbReference>
<keyword evidence="2 5" id="KW-0812">Transmembrane</keyword>
<feature type="domain" description="Sodium/calcium exchanger membrane region" evidence="6">
    <location>
        <begin position="179"/>
        <end position="323"/>
    </location>
</feature>
<dbReference type="RefSeq" id="WP_155311591.1">
    <property type="nucleotide sequence ID" value="NZ_AP021876.1"/>
</dbReference>
<evidence type="ECO:0000256" key="4">
    <source>
        <dbReference type="ARBA" id="ARBA00023136"/>
    </source>
</evidence>
<evidence type="ECO:0000256" key="1">
    <source>
        <dbReference type="ARBA" id="ARBA00004141"/>
    </source>
</evidence>
<keyword evidence="4 5" id="KW-0472">Membrane</keyword>
<dbReference type="NCBIfam" id="TIGR00367">
    <property type="entry name" value="calcium/sodium antiporter"/>
    <property type="match status" value="1"/>
</dbReference>
<dbReference type="InterPro" id="IPR004481">
    <property type="entry name" value="K/Na/Ca-exchanger"/>
</dbReference>
<feature type="transmembrane region" description="Helical" evidence="5">
    <location>
        <begin position="35"/>
        <end position="62"/>
    </location>
</feature>
<evidence type="ECO:0000313" key="7">
    <source>
        <dbReference type="EMBL" id="BBO84065.1"/>
    </source>
</evidence>
<dbReference type="PANTHER" id="PTHR10846:SF8">
    <property type="entry name" value="INNER MEMBRANE PROTEIN YRBG"/>
    <property type="match status" value="1"/>
</dbReference>
<dbReference type="InterPro" id="IPR004837">
    <property type="entry name" value="NaCa_Exmemb"/>
</dbReference>
<dbReference type="EMBL" id="AP021876">
    <property type="protein sequence ID" value="BBO84065.1"/>
    <property type="molecule type" value="Genomic_DNA"/>
</dbReference>